<dbReference type="Proteomes" id="UP000612680">
    <property type="component" value="Chromosome"/>
</dbReference>
<accession>A0ABX7IAD2</accession>
<keyword evidence="3" id="KW-1185">Reference proteome</keyword>
<sequence length="394" mass="45075">MIFRYLQLCVLIILAAPALAQIQFEKGYFIDDQNQKTECLLRNVGWENNPQSFRYKLSPTGETLTGSIDHVKEFGTENGITYIRDQARIDESPTDVGALSHDRNPMWAVRMVFLNRLVHGPAKLFLYRSGNLRQFYYQKGDSLIVPLVYKQYINDDGQAMFNYGFRQQLLNDVNCGDISQNSLSRLTYREGDLVSFFQKYNACTAPGAKPLLQPEKRDALHVKVTPGLNLNMLSTDQFTFSNEGSRHATSPAFRIGLEGEYVLSVNRNKWSILVEPVWQHYHYKLNVVNTNLNVQFWSVDVVAGARHYFFLKNNSKLFVNALGVLRTITGTSKNAAQQMEVYTNWFYYAAGAGLASNRFSAEVRYNSPVPFRSSYMRIDAEHARLALVLGYRLF</sequence>
<organism evidence="2 3">
    <name type="scientific">Dyadobacter sandarakinus</name>
    <dbReference type="NCBI Taxonomy" id="2747268"/>
    <lineage>
        <taxon>Bacteria</taxon>
        <taxon>Pseudomonadati</taxon>
        <taxon>Bacteroidota</taxon>
        <taxon>Cytophagia</taxon>
        <taxon>Cytophagales</taxon>
        <taxon>Spirosomataceae</taxon>
        <taxon>Dyadobacter</taxon>
    </lineage>
</organism>
<evidence type="ECO:0000313" key="3">
    <source>
        <dbReference type="Proteomes" id="UP000612680"/>
    </source>
</evidence>
<name>A0ABX7IAD2_9BACT</name>
<protein>
    <recommendedName>
        <fullName evidence="4">Outer membrane protein beta-barrel domain-containing protein</fullName>
    </recommendedName>
</protein>
<gene>
    <name evidence="2" type="ORF">HWI92_20260</name>
</gene>
<feature type="signal peptide" evidence="1">
    <location>
        <begin position="1"/>
        <end position="20"/>
    </location>
</feature>
<proteinExistence type="predicted"/>
<evidence type="ECO:0000256" key="1">
    <source>
        <dbReference type="SAM" id="SignalP"/>
    </source>
</evidence>
<evidence type="ECO:0008006" key="4">
    <source>
        <dbReference type="Google" id="ProtNLM"/>
    </source>
</evidence>
<evidence type="ECO:0000313" key="2">
    <source>
        <dbReference type="EMBL" id="QRR03077.1"/>
    </source>
</evidence>
<dbReference type="RefSeq" id="WP_204658665.1">
    <property type="nucleotide sequence ID" value="NZ_CP056775.1"/>
</dbReference>
<keyword evidence="1" id="KW-0732">Signal</keyword>
<reference evidence="2 3" key="1">
    <citation type="submission" date="2020-06" db="EMBL/GenBank/DDBJ databases">
        <title>Dyadobacter sandarakinus sp. nov., isolated from the soil of the Arctic Yellow River Station.</title>
        <authorList>
            <person name="Zhang Y."/>
            <person name="Peng F."/>
        </authorList>
    </citation>
    <scope>NUCLEOTIDE SEQUENCE [LARGE SCALE GENOMIC DNA]</scope>
    <source>
        <strain evidence="2 3">Q3-56</strain>
    </source>
</reference>
<dbReference type="EMBL" id="CP056775">
    <property type="protein sequence ID" value="QRR03077.1"/>
    <property type="molecule type" value="Genomic_DNA"/>
</dbReference>
<feature type="chain" id="PRO_5045344226" description="Outer membrane protein beta-barrel domain-containing protein" evidence="1">
    <location>
        <begin position="21"/>
        <end position="394"/>
    </location>
</feature>